<dbReference type="Proteomes" id="UP000542434">
    <property type="component" value="Unassembled WGS sequence"/>
</dbReference>
<evidence type="ECO:0000313" key="25">
    <source>
        <dbReference type="Proteomes" id="UP000542434"/>
    </source>
</evidence>
<evidence type="ECO:0000256" key="5">
    <source>
        <dbReference type="ARBA" id="ARBA00004600"/>
    </source>
</evidence>
<keyword evidence="12" id="KW-0007">Acetylation</keyword>
<dbReference type="CDD" id="cd16985">
    <property type="entry name" value="ANTH_N_AP180"/>
    <property type="match status" value="1"/>
</dbReference>
<evidence type="ECO:0000256" key="19">
    <source>
        <dbReference type="ARBA" id="ARBA00061829"/>
    </source>
</evidence>
<keyword evidence="16" id="KW-0539">Nucleus</keyword>
<evidence type="ECO:0000256" key="22">
    <source>
        <dbReference type="SAM" id="MobiDB-lite"/>
    </source>
</evidence>
<evidence type="ECO:0000256" key="2">
    <source>
        <dbReference type="ARBA" id="ARBA00004132"/>
    </source>
</evidence>
<keyword evidence="14" id="KW-0472">Membrane</keyword>
<comment type="subunit">
    <text evidence="19">Binds to clathrin; involves primarily the C-terminal sequences, but the full-length protein is required for full binding capacity. Binds phosphatidylinositol 4,5- bisphosphate. Interacts with PIMREG; this interaction may change the subcellular location into the nucleus. Interacts with AP2A1 (via its alpha-appendage domain). Interacts (via N-terminus) with VAMP2; VAMP3; VAMP7 and VAMP8 (Via N-terminus). Interacts with LC3/MAP1LC3A.</text>
</comment>
<comment type="subcellular location">
    <subcellularLocation>
        <location evidence="3">Cell membrane</location>
    </subcellularLocation>
    <subcellularLocation>
        <location evidence="2">Cytoplasmic vesicle</location>
        <location evidence="2">Clathrin-coated vesicle</location>
    </subcellularLocation>
    <subcellularLocation>
        <location evidence="4">Golgi apparatus</location>
    </subcellularLocation>
    <subcellularLocation>
        <location evidence="5">Membrane</location>
        <location evidence="5">Clathrin-coated pit</location>
    </subcellularLocation>
    <subcellularLocation>
        <location evidence="1">Nucleus</location>
    </subcellularLocation>
</comment>
<evidence type="ECO:0000313" key="24">
    <source>
        <dbReference type="EMBL" id="NXF64444.1"/>
    </source>
</evidence>
<dbReference type="GO" id="GO:0005546">
    <property type="term" value="F:phosphatidylinositol-4,5-bisphosphate binding"/>
    <property type="evidence" value="ECO:0007669"/>
    <property type="project" value="TreeGrafter"/>
</dbReference>
<evidence type="ECO:0000256" key="12">
    <source>
        <dbReference type="ARBA" id="ARBA00022990"/>
    </source>
</evidence>
<evidence type="ECO:0000256" key="14">
    <source>
        <dbReference type="ARBA" id="ARBA00023136"/>
    </source>
</evidence>
<keyword evidence="10" id="KW-0254">Endocytosis</keyword>
<proteinExistence type="inferred from homology"/>
<keyword evidence="8" id="KW-1017">Isopeptide bond</keyword>
<evidence type="ECO:0000256" key="6">
    <source>
        <dbReference type="ARBA" id="ARBA00008011"/>
    </source>
</evidence>
<evidence type="ECO:0000256" key="13">
    <source>
        <dbReference type="ARBA" id="ARBA00023034"/>
    </source>
</evidence>
<evidence type="ECO:0000256" key="1">
    <source>
        <dbReference type="ARBA" id="ARBA00004123"/>
    </source>
</evidence>
<keyword evidence="17" id="KW-0968">Cytoplasmic vesicle</keyword>
<evidence type="ECO:0000256" key="3">
    <source>
        <dbReference type="ARBA" id="ARBA00004236"/>
    </source>
</evidence>
<evidence type="ECO:0000256" key="17">
    <source>
        <dbReference type="ARBA" id="ARBA00023329"/>
    </source>
</evidence>
<dbReference type="InterPro" id="IPR014712">
    <property type="entry name" value="ANTH_dom_sf"/>
</dbReference>
<feature type="non-terminal residue" evidence="24">
    <location>
        <position position="1"/>
    </location>
</feature>
<dbReference type="GO" id="GO:0005545">
    <property type="term" value="F:1-phosphatidylinositol binding"/>
    <property type="evidence" value="ECO:0007669"/>
    <property type="project" value="InterPro"/>
</dbReference>
<dbReference type="PANTHER" id="PTHR22951">
    <property type="entry name" value="CLATHRIN ASSEMBLY PROTEIN"/>
    <property type="match status" value="1"/>
</dbReference>
<gene>
    <name evidence="24" type="primary">Picalm_1</name>
    <name evidence="24" type="ORF">CICNIG_R11327</name>
</gene>
<feature type="non-terminal residue" evidence="24">
    <location>
        <position position="656"/>
    </location>
</feature>
<dbReference type="GO" id="GO:0098894">
    <property type="term" value="C:extrinsic component of presynaptic endocytic zone membrane"/>
    <property type="evidence" value="ECO:0007669"/>
    <property type="project" value="TreeGrafter"/>
</dbReference>
<dbReference type="SMART" id="SM00273">
    <property type="entry name" value="ENTH"/>
    <property type="match status" value="1"/>
</dbReference>
<protein>
    <recommendedName>
        <fullName evidence="20">Phosphatidylinositol-binding clathrin assembly protein</fullName>
    </recommendedName>
</protein>
<feature type="domain" description="ENTH" evidence="23">
    <location>
        <begin position="14"/>
        <end position="145"/>
    </location>
</feature>
<evidence type="ECO:0000256" key="15">
    <source>
        <dbReference type="ARBA" id="ARBA00023176"/>
    </source>
</evidence>
<accession>A0A7K8VCX9</accession>
<dbReference type="GO" id="GO:0005794">
    <property type="term" value="C:Golgi apparatus"/>
    <property type="evidence" value="ECO:0007669"/>
    <property type="project" value="UniProtKB-SubCell"/>
</dbReference>
<dbReference type="AlphaFoldDB" id="A0A7K8VCX9"/>
<dbReference type="PROSITE" id="PS50942">
    <property type="entry name" value="ENTH"/>
    <property type="match status" value="1"/>
</dbReference>
<dbReference type="GO" id="GO:0008021">
    <property type="term" value="C:synaptic vesicle"/>
    <property type="evidence" value="ECO:0007669"/>
    <property type="project" value="TreeGrafter"/>
</dbReference>
<evidence type="ECO:0000256" key="20">
    <source>
        <dbReference type="ARBA" id="ARBA00068054"/>
    </source>
</evidence>
<reference evidence="24 25" key="1">
    <citation type="submission" date="2019-09" db="EMBL/GenBank/DDBJ databases">
        <title>Bird 10,000 Genomes (B10K) Project - Family phase.</title>
        <authorList>
            <person name="Zhang G."/>
        </authorList>
    </citation>
    <scope>NUCLEOTIDE SEQUENCE [LARGE SCALE GENOMIC DNA]</scope>
    <source>
        <strain evidence="24">B10K-DU-001-07</strain>
        <tissue evidence="24">Muscle</tissue>
    </source>
</reference>
<dbReference type="InterPro" id="IPR013809">
    <property type="entry name" value="ENTH"/>
</dbReference>
<organism evidence="24 25">
    <name type="scientific">Ciccaba nigrolineata</name>
    <dbReference type="NCBI Taxonomy" id="1118524"/>
    <lineage>
        <taxon>Eukaryota</taxon>
        <taxon>Metazoa</taxon>
        <taxon>Chordata</taxon>
        <taxon>Craniata</taxon>
        <taxon>Vertebrata</taxon>
        <taxon>Euteleostomi</taxon>
        <taxon>Archelosauria</taxon>
        <taxon>Archosauria</taxon>
        <taxon>Dinosauria</taxon>
        <taxon>Saurischia</taxon>
        <taxon>Theropoda</taxon>
        <taxon>Coelurosauria</taxon>
        <taxon>Aves</taxon>
        <taxon>Neognathae</taxon>
        <taxon>Neoaves</taxon>
        <taxon>Telluraves</taxon>
        <taxon>Strigiformes</taxon>
        <taxon>Strigidae</taxon>
        <taxon>Ciccaba</taxon>
    </lineage>
</organism>
<keyword evidence="13" id="KW-0333">Golgi apparatus</keyword>
<evidence type="ECO:0000256" key="10">
    <source>
        <dbReference type="ARBA" id="ARBA00022583"/>
    </source>
</evidence>
<comment type="caution">
    <text evidence="24">The sequence shown here is derived from an EMBL/GenBank/DDBJ whole genome shotgun (WGS) entry which is preliminary data.</text>
</comment>
<dbReference type="InterPro" id="IPR011417">
    <property type="entry name" value="ANTH_dom"/>
</dbReference>
<dbReference type="SUPFAM" id="SSF89009">
    <property type="entry name" value="GAT-like domain"/>
    <property type="match status" value="1"/>
</dbReference>
<dbReference type="FunFam" id="1.20.58.150:FF:000001">
    <property type="entry name" value="phosphatidylinositol-binding clathrin assembly protein-like isoform X1"/>
    <property type="match status" value="1"/>
</dbReference>
<dbReference type="PANTHER" id="PTHR22951:SF16">
    <property type="entry name" value="PHOSPHATIDYLINOSITOL-BINDING CLATHRIN ASSEMBLY PROTEIN"/>
    <property type="match status" value="1"/>
</dbReference>
<dbReference type="GO" id="GO:0072583">
    <property type="term" value="P:clathrin-dependent endocytosis"/>
    <property type="evidence" value="ECO:0007669"/>
    <property type="project" value="InterPro"/>
</dbReference>
<evidence type="ECO:0000256" key="7">
    <source>
        <dbReference type="ARBA" id="ARBA00022475"/>
    </source>
</evidence>
<dbReference type="GO" id="GO:0016185">
    <property type="term" value="P:synaptic vesicle budding from presynaptic endocytic zone membrane"/>
    <property type="evidence" value="ECO:0007669"/>
    <property type="project" value="TreeGrafter"/>
</dbReference>
<evidence type="ECO:0000256" key="16">
    <source>
        <dbReference type="ARBA" id="ARBA00023242"/>
    </source>
</evidence>
<dbReference type="GO" id="GO:0005905">
    <property type="term" value="C:clathrin-coated pit"/>
    <property type="evidence" value="ECO:0007669"/>
    <property type="project" value="UniProtKB-SubCell"/>
</dbReference>
<keyword evidence="7" id="KW-1003">Cell membrane</keyword>
<keyword evidence="15" id="KW-0168">Coated pit</keyword>
<dbReference type="Gene3D" id="1.25.40.90">
    <property type="match status" value="1"/>
</dbReference>
<dbReference type="SUPFAM" id="SSF48464">
    <property type="entry name" value="ENTH/VHS domain"/>
    <property type="match status" value="1"/>
</dbReference>
<name>A0A7K8VCX9_9STRI</name>
<evidence type="ECO:0000259" key="23">
    <source>
        <dbReference type="PROSITE" id="PS50942"/>
    </source>
</evidence>
<evidence type="ECO:0000256" key="4">
    <source>
        <dbReference type="ARBA" id="ARBA00004555"/>
    </source>
</evidence>
<dbReference type="Gene3D" id="1.20.58.150">
    <property type="entry name" value="ANTH domain"/>
    <property type="match status" value="1"/>
</dbReference>
<keyword evidence="11" id="KW-0832">Ubl conjugation</keyword>
<evidence type="ECO:0000256" key="18">
    <source>
        <dbReference type="ARBA" id="ARBA00055144"/>
    </source>
</evidence>
<keyword evidence="21" id="KW-0175">Coiled coil</keyword>
<comment type="function">
    <text evidence="18">Cytoplasmic adapter protein that plays a critical role in clathrin-mediated endocytosis which is important in processes such as internalization of cell receptors, synaptic transmission or removal of apoptotic cells. Recruits AP-2 and attaches clathrin triskelions to the cytoplasmic side of plasma membrane leading to clathrin-coated vesicles (CCVs) assembly. Furthermore, regulates clathrin-coated vesicle size and maturation by directly sensing and driving membrane curvature. In addition to binding to clathrin, mediates the endocytosis of small R-SNARES (Soluble NSF Attachment Protein REceptors) between plasma membranes and endosomes including VAMP2, VAMP3, VAMP4, VAMP7 or VAMP8. In turn, PICALM-dependent SNARE endocytosis is required for the formation and maturation of autophagic precursors. Modulates thereby autophagy and the turnover of autophagy substrates such as MAPT/TAU or amyloid precursor protein cleaved C-terminal fragment (APP-CTF).</text>
</comment>
<dbReference type="GO" id="GO:0032050">
    <property type="term" value="F:clathrin heavy chain binding"/>
    <property type="evidence" value="ECO:0007669"/>
    <property type="project" value="TreeGrafter"/>
</dbReference>
<comment type="similarity">
    <text evidence="6">Belongs to the PICALM/SNAP91 family.</text>
</comment>
<sequence length="656" mass="71160">MSGQSLTDRITAAQHSVTGSAGSKNVCKATTHEVMGPKKKHLDYLIQCTNEMNVNIPQLADSLFERTTNSSWVVVFKSLITTHHLMVYGNERFIQYLASRNTLFNLSNFLDKSGLQGYDMSTFIRRYSRYLNEKAVSYRQVAFDFTKVKRGADGVMRTMNTEKLLKTVPIIQNQMDALLDFNVNSNELTNGVINAAFMLLFKDAIRLFAAYNEGIINLLEKYFDMKKNQCKEGLDIYKKFLTRMTRISEFLKVAEQVGIDRGDIPDLSQAPSSLLDALEQHLASLEGKKIKDSTAASRATTLSNAVSSLASTGLSLTKVDEREKQAALEEEQARLKALKEQRLKELAKKPHTSLTTAASPVSTAAGSIMTTPAIDIFSTPSSSNSTSKLPNDLLDLQPTFHPSVHPISAAPPVGSTWGDPFSATVDSVDDAIPNLNPFLTKTNDAAHLSVSSDVSTFTSRTPTHEMFVGFTPSPVAQPQPSAGLNVDFESVFGNKSSNVVLDSGGFDELGGLLKPTVASQNQSLPVAKVPPNKLVSDDLDSSLANLVGNLGIGNGTTKNDVNWTQPGEKKLTGGSNWQPKIAPTTAWNAPTLNGMHFPQYAPPVMAYPATTPTGMMGYGMPSQMGGIPVMTQPTLIYSQPVMRPPNPFGPVPGAQV</sequence>
<feature type="region of interest" description="Disordered" evidence="22">
    <location>
        <begin position="558"/>
        <end position="579"/>
    </location>
</feature>
<dbReference type="GO" id="GO:0000149">
    <property type="term" value="F:SNARE binding"/>
    <property type="evidence" value="ECO:0007669"/>
    <property type="project" value="TreeGrafter"/>
</dbReference>
<evidence type="ECO:0000256" key="9">
    <source>
        <dbReference type="ARBA" id="ARBA00022553"/>
    </source>
</evidence>
<dbReference type="InterPro" id="IPR045192">
    <property type="entry name" value="AP180-like"/>
</dbReference>
<dbReference type="Pfam" id="PF07651">
    <property type="entry name" value="ANTH"/>
    <property type="match status" value="1"/>
</dbReference>
<evidence type="ECO:0000256" key="21">
    <source>
        <dbReference type="SAM" id="Coils"/>
    </source>
</evidence>
<dbReference type="EMBL" id="VWZC01008708">
    <property type="protein sequence ID" value="NXF64444.1"/>
    <property type="molecule type" value="Genomic_DNA"/>
</dbReference>
<keyword evidence="25" id="KW-1185">Reference proteome</keyword>
<feature type="coiled-coil region" evidence="21">
    <location>
        <begin position="321"/>
        <end position="348"/>
    </location>
</feature>
<dbReference type="InterPro" id="IPR008942">
    <property type="entry name" value="ENTH_VHS"/>
</dbReference>
<evidence type="ECO:0000256" key="11">
    <source>
        <dbReference type="ARBA" id="ARBA00022843"/>
    </source>
</evidence>
<evidence type="ECO:0000256" key="8">
    <source>
        <dbReference type="ARBA" id="ARBA00022499"/>
    </source>
</evidence>
<dbReference type="GO" id="GO:0030136">
    <property type="term" value="C:clathrin-coated vesicle"/>
    <property type="evidence" value="ECO:0007669"/>
    <property type="project" value="UniProtKB-SubCell"/>
</dbReference>
<dbReference type="GO" id="GO:0005634">
    <property type="term" value="C:nucleus"/>
    <property type="evidence" value="ECO:0007669"/>
    <property type="project" value="UniProtKB-SubCell"/>
</dbReference>
<dbReference type="FunFam" id="1.25.40.90:FF:000001">
    <property type="entry name" value="phosphatidylinositol-binding clathrin assembly protein-like isoform X1"/>
    <property type="match status" value="1"/>
</dbReference>
<dbReference type="GO" id="GO:0048268">
    <property type="term" value="P:clathrin coat assembly"/>
    <property type="evidence" value="ECO:0007669"/>
    <property type="project" value="InterPro"/>
</dbReference>
<keyword evidence="9" id="KW-0597">Phosphoprotein</keyword>